<dbReference type="Proteomes" id="UP000770661">
    <property type="component" value="Unassembled WGS sequence"/>
</dbReference>
<sequence>MASAGHTRDRGNPFESSVEFTSSYRVDTKTKLVGVTMQTQSQEPVHHPSHEAVGGGSPAVHAIKCTAENPRTLPQYQPERENTASHRKTFLQRKPFYSSRRGQEKNVGWQEKSRLYLISQLVLCDGYRYEGYGRTLDPAMPHRYNVHTHTKSSSSNSKKGCYNCGEQTIIKGIVDSIIERGEWGLCTGGVEVGGGVGQLGGVGKKKVGIRAGEGRKLVDLGAGMFRRIARLSFSSLSVPLTPSSSFPYVNFYQKNRTHPPNRSGSKTLAEEHHLASTTMGVALGLVRVLVRWWVAGATRPNLWCISREKWCFKGWLAFHKREPAVHETQRRRIATTPSQWSTIAGAPPPLSRHDDPCGSQHTPPETTGCMLCPGSPPWLGGRGGEAVERAPFATIT</sequence>
<evidence type="ECO:0000313" key="1">
    <source>
        <dbReference type="EMBL" id="KAG0722768.1"/>
    </source>
</evidence>
<comment type="caution">
    <text evidence="1">The sequence shown here is derived from an EMBL/GenBank/DDBJ whole genome shotgun (WGS) entry which is preliminary data.</text>
</comment>
<dbReference type="EMBL" id="JACEEZ010009119">
    <property type="protein sequence ID" value="KAG0722768.1"/>
    <property type="molecule type" value="Genomic_DNA"/>
</dbReference>
<name>A0A8J4Y7C2_CHIOP</name>
<gene>
    <name evidence="1" type="ORF">GWK47_043901</name>
</gene>
<organism evidence="1 2">
    <name type="scientific">Chionoecetes opilio</name>
    <name type="common">Atlantic snow crab</name>
    <name type="synonym">Cancer opilio</name>
    <dbReference type="NCBI Taxonomy" id="41210"/>
    <lineage>
        <taxon>Eukaryota</taxon>
        <taxon>Metazoa</taxon>
        <taxon>Ecdysozoa</taxon>
        <taxon>Arthropoda</taxon>
        <taxon>Crustacea</taxon>
        <taxon>Multicrustacea</taxon>
        <taxon>Malacostraca</taxon>
        <taxon>Eumalacostraca</taxon>
        <taxon>Eucarida</taxon>
        <taxon>Decapoda</taxon>
        <taxon>Pleocyemata</taxon>
        <taxon>Brachyura</taxon>
        <taxon>Eubrachyura</taxon>
        <taxon>Majoidea</taxon>
        <taxon>Majidae</taxon>
        <taxon>Chionoecetes</taxon>
    </lineage>
</organism>
<evidence type="ECO:0000313" key="2">
    <source>
        <dbReference type="Proteomes" id="UP000770661"/>
    </source>
</evidence>
<proteinExistence type="predicted"/>
<protein>
    <submittedName>
        <fullName evidence="1">Uncharacterized protein</fullName>
    </submittedName>
</protein>
<reference evidence="1" key="1">
    <citation type="submission" date="2020-07" db="EMBL/GenBank/DDBJ databases">
        <title>The High-quality genome of the commercially important snow crab, Chionoecetes opilio.</title>
        <authorList>
            <person name="Jeong J.-H."/>
            <person name="Ryu S."/>
        </authorList>
    </citation>
    <scope>NUCLEOTIDE SEQUENCE</scope>
    <source>
        <strain evidence="1">MADBK_172401_WGS</strain>
        <tissue evidence="1">Digestive gland</tissue>
    </source>
</reference>
<dbReference type="AlphaFoldDB" id="A0A8J4Y7C2"/>
<keyword evidence="2" id="KW-1185">Reference proteome</keyword>
<accession>A0A8J4Y7C2</accession>